<gene>
    <name evidence="2" type="ORF">DPMN_060712</name>
</gene>
<keyword evidence="3" id="KW-1185">Reference proteome</keyword>
<evidence type="ECO:0000313" key="2">
    <source>
        <dbReference type="EMBL" id="KAH3717916.1"/>
    </source>
</evidence>
<dbReference type="Proteomes" id="UP000828390">
    <property type="component" value="Unassembled WGS sequence"/>
</dbReference>
<dbReference type="AlphaFoldDB" id="A0A9D4C6E0"/>
<feature type="signal peptide" evidence="1">
    <location>
        <begin position="1"/>
        <end position="23"/>
    </location>
</feature>
<keyword evidence="1" id="KW-0732">Signal</keyword>
<comment type="caution">
    <text evidence="2">The sequence shown here is derived from an EMBL/GenBank/DDBJ whole genome shotgun (WGS) entry which is preliminary data.</text>
</comment>
<name>A0A9D4C6E0_DREPO</name>
<feature type="chain" id="PRO_5038855131" evidence="1">
    <location>
        <begin position="24"/>
        <end position="180"/>
    </location>
</feature>
<evidence type="ECO:0000313" key="3">
    <source>
        <dbReference type="Proteomes" id="UP000828390"/>
    </source>
</evidence>
<reference evidence="2" key="1">
    <citation type="journal article" date="2019" name="bioRxiv">
        <title>The Genome of the Zebra Mussel, Dreissena polymorpha: A Resource for Invasive Species Research.</title>
        <authorList>
            <person name="McCartney M.A."/>
            <person name="Auch B."/>
            <person name="Kono T."/>
            <person name="Mallez S."/>
            <person name="Zhang Y."/>
            <person name="Obille A."/>
            <person name="Becker A."/>
            <person name="Abrahante J.E."/>
            <person name="Garbe J."/>
            <person name="Badalamenti J.P."/>
            <person name="Herman A."/>
            <person name="Mangelson H."/>
            <person name="Liachko I."/>
            <person name="Sullivan S."/>
            <person name="Sone E.D."/>
            <person name="Koren S."/>
            <person name="Silverstein K.A.T."/>
            <person name="Beckman K.B."/>
            <person name="Gohl D.M."/>
        </authorList>
    </citation>
    <scope>NUCLEOTIDE SEQUENCE</scope>
    <source>
        <strain evidence="2">Duluth1</strain>
        <tissue evidence="2">Whole animal</tissue>
    </source>
</reference>
<proteinExistence type="predicted"/>
<organism evidence="2 3">
    <name type="scientific">Dreissena polymorpha</name>
    <name type="common">Zebra mussel</name>
    <name type="synonym">Mytilus polymorpha</name>
    <dbReference type="NCBI Taxonomy" id="45954"/>
    <lineage>
        <taxon>Eukaryota</taxon>
        <taxon>Metazoa</taxon>
        <taxon>Spiralia</taxon>
        <taxon>Lophotrochozoa</taxon>
        <taxon>Mollusca</taxon>
        <taxon>Bivalvia</taxon>
        <taxon>Autobranchia</taxon>
        <taxon>Heteroconchia</taxon>
        <taxon>Euheterodonta</taxon>
        <taxon>Imparidentia</taxon>
        <taxon>Neoheterodontei</taxon>
        <taxon>Myida</taxon>
        <taxon>Dreissenoidea</taxon>
        <taxon>Dreissenidae</taxon>
        <taxon>Dreissena</taxon>
    </lineage>
</organism>
<protein>
    <submittedName>
        <fullName evidence="2">Uncharacterized protein</fullName>
    </submittedName>
</protein>
<dbReference type="EMBL" id="JAIWYP010000013">
    <property type="protein sequence ID" value="KAH3717916.1"/>
    <property type="molecule type" value="Genomic_DNA"/>
</dbReference>
<evidence type="ECO:0000256" key="1">
    <source>
        <dbReference type="SAM" id="SignalP"/>
    </source>
</evidence>
<accession>A0A9D4C6E0</accession>
<sequence length="180" mass="20665">MGYQLSLIFVLSLLIFWNISVLSVFSDKPVIRHYPPRLDLPTQTGSTHPDWIYPPRLDLPTQTGSTHPDWIYPPRLDLPTQTGSTHPDWIYPPRLDLPTQTGSFCLEETFLKQQISYQQKVLSQINLCRLSRLILDNTFNTCFMTFQCGNQILKAFANSLDPDETPQNVASHQDPNCLLF</sequence>
<reference evidence="2" key="2">
    <citation type="submission" date="2020-11" db="EMBL/GenBank/DDBJ databases">
        <authorList>
            <person name="McCartney M.A."/>
            <person name="Auch B."/>
            <person name="Kono T."/>
            <person name="Mallez S."/>
            <person name="Becker A."/>
            <person name="Gohl D.M."/>
            <person name="Silverstein K.A.T."/>
            <person name="Koren S."/>
            <person name="Bechman K.B."/>
            <person name="Herman A."/>
            <person name="Abrahante J.E."/>
            <person name="Garbe J."/>
        </authorList>
    </citation>
    <scope>NUCLEOTIDE SEQUENCE</scope>
    <source>
        <strain evidence="2">Duluth1</strain>
        <tissue evidence="2">Whole animal</tissue>
    </source>
</reference>